<evidence type="ECO:0000256" key="1">
    <source>
        <dbReference type="SAM" id="MobiDB-lite"/>
    </source>
</evidence>
<dbReference type="AlphaFoldDB" id="A0A1V9WZL7"/>
<evidence type="ECO:0000313" key="4">
    <source>
        <dbReference type="EMBL" id="OQR66740.1"/>
    </source>
</evidence>
<reference evidence="4 5" key="1">
    <citation type="journal article" date="2017" name="Gigascience">
        <title>Draft genome of the honey bee ectoparasitic mite, Tropilaelaps mercedesae, is shaped by the parasitic life history.</title>
        <authorList>
            <person name="Dong X."/>
            <person name="Armstrong S.D."/>
            <person name="Xia D."/>
            <person name="Makepeace B.L."/>
            <person name="Darby A.C."/>
            <person name="Kadowaki T."/>
        </authorList>
    </citation>
    <scope>NUCLEOTIDE SEQUENCE [LARGE SCALE GENOMIC DNA]</scope>
    <source>
        <strain evidence="4">Wuxi-XJTLU</strain>
    </source>
</reference>
<dbReference type="InParanoid" id="A0A1V9WZL7"/>
<dbReference type="PANTHER" id="PTHR19346:SF4">
    <property type="entry name" value="SUGAR PHOSPHATE TRANSPORTER DOMAIN-CONTAINING PROTEIN"/>
    <property type="match status" value="1"/>
</dbReference>
<evidence type="ECO:0000313" key="5">
    <source>
        <dbReference type="Proteomes" id="UP000192247"/>
    </source>
</evidence>
<feature type="chain" id="PRO_5012709413" evidence="3">
    <location>
        <begin position="19"/>
        <end position="99"/>
    </location>
</feature>
<accession>A0A1V9WZL7</accession>
<proteinExistence type="predicted"/>
<keyword evidence="2" id="KW-0812">Transmembrane</keyword>
<feature type="signal peptide" evidence="3">
    <location>
        <begin position="1"/>
        <end position="18"/>
    </location>
</feature>
<dbReference type="PANTHER" id="PTHR19346">
    <property type="entry name" value="SUGAR PHOSPHATE TRANSPORTER DOMAIN-CONTAINING PROTEIN"/>
    <property type="match status" value="1"/>
</dbReference>
<gene>
    <name evidence="4" type="ORF">BIW11_13956</name>
</gene>
<evidence type="ECO:0000256" key="3">
    <source>
        <dbReference type="SAM" id="SignalP"/>
    </source>
</evidence>
<keyword evidence="2" id="KW-0472">Membrane</keyword>
<feature type="transmembrane region" description="Helical" evidence="2">
    <location>
        <begin position="22"/>
        <end position="40"/>
    </location>
</feature>
<name>A0A1V9WZL7_9ACAR</name>
<organism evidence="4 5">
    <name type="scientific">Tropilaelaps mercedesae</name>
    <dbReference type="NCBI Taxonomy" id="418985"/>
    <lineage>
        <taxon>Eukaryota</taxon>
        <taxon>Metazoa</taxon>
        <taxon>Ecdysozoa</taxon>
        <taxon>Arthropoda</taxon>
        <taxon>Chelicerata</taxon>
        <taxon>Arachnida</taxon>
        <taxon>Acari</taxon>
        <taxon>Parasitiformes</taxon>
        <taxon>Mesostigmata</taxon>
        <taxon>Gamasina</taxon>
        <taxon>Dermanyssoidea</taxon>
        <taxon>Laelapidae</taxon>
        <taxon>Tropilaelaps</taxon>
    </lineage>
</organism>
<dbReference type="EMBL" id="MNPL01031248">
    <property type="protein sequence ID" value="OQR66740.1"/>
    <property type="molecule type" value="Genomic_DNA"/>
</dbReference>
<dbReference type="Proteomes" id="UP000192247">
    <property type="component" value="Unassembled WGS sequence"/>
</dbReference>
<keyword evidence="5" id="KW-1185">Reference proteome</keyword>
<protein>
    <submittedName>
        <fullName evidence="4">Solute carrier-like</fullName>
    </submittedName>
</protein>
<comment type="caution">
    <text evidence="4">The sequence shown here is derived from an EMBL/GenBank/DDBJ whole genome shotgun (WGS) entry which is preliminary data.</text>
</comment>
<feature type="region of interest" description="Disordered" evidence="1">
    <location>
        <begin position="80"/>
        <end position="99"/>
    </location>
</feature>
<sequence length="99" mass="11529">MWIVTNFLLVFALRLLDTTDVLALYSTHVSFVYLLSWVILHEQFVGVRRRQRSICLHSRMRCMVRIPRKPLIPYEGFVSKESKTSSVNPSTSVPKKAFD</sequence>
<dbReference type="OrthoDB" id="10062838at2759"/>
<keyword evidence="3" id="KW-0732">Signal</keyword>
<evidence type="ECO:0000256" key="2">
    <source>
        <dbReference type="SAM" id="Phobius"/>
    </source>
</evidence>
<keyword evidence="2" id="KW-1133">Transmembrane helix</keyword>
<dbReference type="InterPro" id="IPR026505">
    <property type="entry name" value="Solute_c_fam_35_mem_F3/F4"/>
</dbReference>
<feature type="compositionally biased region" description="Polar residues" evidence="1">
    <location>
        <begin position="84"/>
        <end position="93"/>
    </location>
</feature>